<feature type="DNA-binding region" description="H-T-H motif" evidence="4">
    <location>
        <begin position="37"/>
        <end position="56"/>
    </location>
</feature>
<evidence type="ECO:0000313" key="6">
    <source>
        <dbReference type="EMBL" id="ROR90475.1"/>
    </source>
</evidence>
<proteinExistence type="predicted"/>
<dbReference type="GO" id="GO:0000976">
    <property type="term" value="F:transcription cis-regulatory region binding"/>
    <property type="evidence" value="ECO:0007669"/>
    <property type="project" value="TreeGrafter"/>
</dbReference>
<dbReference type="PROSITE" id="PS50977">
    <property type="entry name" value="HTH_TETR_2"/>
    <property type="match status" value="1"/>
</dbReference>
<dbReference type="PANTHER" id="PTHR30055">
    <property type="entry name" value="HTH-TYPE TRANSCRIPTIONAL REGULATOR RUTR"/>
    <property type="match status" value="1"/>
</dbReference>
<dbReference type="CDD" id="cd00093">
    <property type="entry name" value="HTH_XRE"/>
    <property type="match status" value="1"/>
</dbReference>
<dbReference type="Pfam" id="PF21943">
    <property type="entry name" value="TetR_C_46"/>
    <property type="match status" value="1"/>
</dbReference>
<dbReference type="InterPro" id="IPR001647">
    <property type="entry name" value="HTH_TetR"/>
</dbReference>
<keyword evidence="3" id="KW-0804">Transcription</keyword>
<organism evidence="6 7">
    <name type="scientific">Nocardioides aurantiacus</name>
    <dbReference type="NCBI Taxonomy" id="86796"/>
    <lineage>
        <taxon>Bacteria</taxon>
        <taxon>Bacillati</taxon>
        <taxon>Actinomycetota</taxon>
        <taxon>Actinomycetes</taxon>
        <taxon>Propionibacteriales</taxon>
        <taxon>Nocardioidaceae</taxon>
        <taxon>Nocardioides</taxon>
    </lineage>
</organism>
<dbReference type="Pfam" id="PF00440">
    <property type="entry name" value="TetR_N"/>
    <property type="match status" value="1"/>
</dbReference>
<dbReference type="InterPro" id="IPR009057">
    <property type="entry name" value="Homeodomain-like_sf"/>
</dbReference>
<evidence type="ECO:0000256" key="4">
    <source>
        <dbReference type="PROSITE-ProRule" id="PRU00335"/>
    </source>
</evidence>
<dbReference type="PRINTS" id="PR00455">
    <property type="entry name" value="HTHTETR"/>
</dbReference>
<keyword evidence="7" id="KW-1185">Reference proteome</keyword>
<dbReference type="PANTHER" id="PTHR30055:SF174">
    <property type="entry name" value="TRANSCRIPTIONAL REGULATORY PROTEIN (PROBABLY TETR-FAMILY)-RELATED"/>
    <property type="match status" value="1"/>
</dbReference>
<accession>A0A3N2CSI3</accession>
<dbReference type="GO" id="GO:0003700">
    <property type="term" value="F:DNA-binding transcription factor activity"/>
    <property type="evidence" value="ECO:0007669"/>
    <property type="project" value="TreeGrafter"/>
</dbReference>
<evidence type="ECO:0000256" key="3">
    <source>
        <dbReference type="ARBA" id="ARBA00023163"/>
    </source>
</evidence>
<dbReference type="EMBL" id="RKHO01000001">
    <property type="protein sequence ID" value="ROR90475.1"/>
    <property type="molecule type" value="Genomic_DNA"/>
</dbReference>
<evidence type="ECO:0000256" key="1">
    <source>
        <dbReference type="ARBA" id="ARBA00023015"/>
    </source>
</evidence>
<protein>
    <submittedName>
        <fullName evidence="6">TetR family transcriptional regulator</fullName>
    </submittedName>
</protein>
<dbReference type="InterPro" id="IPR001387">
    <property type="entry name" value="Cro/C1-type_HTH"/>
</dbReference>
<dbReference type="Gene3D" id="1.10.357.10">
    <property type="entry name" value="Tetracycline Repressor, domain 2"/>
    <property type="match status" value="1"/>
</dbReference>
<dbReference type="InterPro" id="IPR050109">
    <property type="entry name" value="HTH-type_TetR-like_transc_reg"/>
</dbReference>
<keyword evidence="2 4" id="KW-0238">DNA-binding</keyword>
<dbReference type="AlphaFoldDB" id="A0A3N2CSI3"/>
<sequence length="204" mass="22294">MAHMTSSRVRMSPDARREQLLELGVRLLGSRSLEDLSIEVLAEEAGISRGLLYHYFGGKQEFHVAVVRRAADDLFAVTAPDGVGTQLEQLAGSLERYVDYVAANYRGYVSLVRGAAGGSAELQEIYEQSRNALTDRLFDGAVAQEAAQLGLTDTPAVRLLVRGWAAFMEEVVVEWVRDDRGVSRDELLAHLAASLPGILAPLRP</sequence>
<comment type="caution">
    <text evidence="6">The sequence shown here is derived from an EMBL/GenBank/DDBJ whole genome shotgun (WGS) entry which is preliminary data.</text>
</comment>
<keyword evidence="1" id="KW-0805">Transcription regulation</keyword>
<name>A0A3N2CSI3_9ACTN</name>
<dbReference type="Proteomes" id="UP000281738">
    <property type="component" value="Unassembled WGS sequence"/>
</dbReference>
<evidence type="ECO:0000313" key="7">
    <source>
        <dbReference type="Proteomes" id="UP000281738"/>
    </source>
</evidence>
<evidence type="ECO:0000256" key="2">
    <source>
        <dbReference type="ARBA" id="ARBA00023125"/>
    </source>
</evidence>
<dbReference type="SUPFAM" id="SSF46689">
    <property type="entry name" value="Homeodomain-like"/>
    <property type="match status" value="1"/>
</dbReference>
<reference evidence="6 7" key="1">
    <citation type="submission" date="2018-11" db="EMBL/GenBank/DDBJ databases">
        <title>Sequencing the genomes of 1000 actinobacteria strains.</title>
        <authorList>
            <person name="Klenk H.-P."/>
        </authorList>
    </citation>
    <scope>NUCLEOTIDE SEQUENCE [LARGE SCALE GENOMIC DNA]</scope>
    <source>
        <strain evidence="6 7">DSM 12652</strain>
    </source>
</reference>
<dbReference type="OrthoDB" id="8479950at2"/>
<dbReference type="InterPro" id="IPR054129">
    <property type="entry name" value="DesT_TetR_C"/>
</dbReference>
<feature type="domain" description="HTH tetR-type" evidence="5">
    <location>
        <begin position="14"/>
        <end position="74"/>
    </location>
</feature>
<gene>
    <name evidence="6" type="ORF">EDD33_1315</name>
</gene>
<evidence type="ECO:0000259" key="5">
    <source>
        <dbReference type="PROSITE" id="PS50977"/>
    </source>
</evidence>